<keyword evidence="4 7" id="KW-1133">Transmembrane helix</keyword>
<dbReference type="Pfam" id="PF01757">
    <property type="entry name" value="Acyl_transf_3"/>
    <property type="match status" value="1"/>
</dbReference>
<dbReference type="PANTHER" id="PTHR40074:SF2">
    <property type="entry name" value="O-ACETYLTRANSFERASE WECH"/>
    <property type="match status" value="1"/>
</dbReference>
<evidence type="ECO:0000313" key="10">
    <source>
        <dbReference type="Proteomes" id="UP000193920"/>
    </source>
</evidence>
<feature type="compositionally biased region" description="Low complexity" evidence="6">
    <location>
        <begin position="20"/>
        <end position="29"/>
    </location>
</feature>
<feature type="transmembrane region" description="Helical" evidence="7">
    <location>
        <begin position="96"/>
        <end position="119"/>
    </location>
</feature>
<feature type="transmembrane region" description="Helical" evidence="7">
    <location>
        <begin position="187"/>
        <end position="204"/>
    </location>
</feature>
<dbReference type="Proteomes" id="UP000193920">
    <property type="component" value="Unassembled WGS sequence"/>
</dbReference>
<keyword evidence="3 7" id="KW-0812">Transmembrane</keyword>
<sequence>MSSSTSYDYKGLNNEEETSNNESNNETRMESSILINDESSTEALNVELENEIIPVKPKKKRLYWADCARIFSMVAIILLHSASFDCELGLKRENKSSWVIVCFYNCITRFGVPMFVLLSGTFILDPSKKFSFKKLLRHNILRLATAFAFWSTINALLNIFTATNKIPFMSKEFLIEFLKKFIVGEEYLWFIFMIIGCYLIAPFLRYFSDDVVIARYFLGLCVFWGSLIPTLGNIFSGYELKESENELNVWISRWHFHFTLEFVGYFVAGYHLVKHVEIKSIGTRVFIYVLGLLDVGLLYFLTYNIEANDPKNNYSHHFRGTNTLTVAFYAVVLFIFFKHEIGRINFSERAIKIITKWSSLTFGMYLSHLVIKAILAKFLGTTQSEFLHIISYSPVIGVPILWVILTVLSTLLSYILSLTPILNKYVI</sequence>
<dbReference type="GO" id="GO:0005886">
    <property type="term" value="C:plasma membrane"/>
    <property type="evidence" value="ECO:0007669"/>
    <property type="project" value="UniProtKB-SubCell"/>
</dbReference>
<dbReference type="EMBL" id="MCOG01000272">
    <property type="protein sequence ID" value="ORY21135.1"/>
    <property type="molecule type" value="Genomic_DNA"/>
</dbReference>
<dbReference type="OrthoDB" id="10387282at2759"/>
<feature type="transmembrane region" description="Helical" evidence="7">
    <location>
        <begin position="255"/>
        <end position="273"/>
    </location>
</feature>
<dbReference type="PANTHER" id="PTHR40074">
    <property type="entry name" value="O-ACETYLTRANSFERASE WECH"/>
    <property type="match status" value="1"/>
</dbReference>
<protein>
    <recommendedName>
        <fullName evidence="8">Acyltransferase 3 domain-containing protein</fullName>
    </recommendedName>
</protein>
<evidence type="ECO:0000256" key="3">
    <source>
        <dbReference type="ARBA" id="ARBA00022692"/>
    </source>
</evidence>
<organism evidence="9 10">
    <name type="scientific">Neocallimastix californiae</name>
    <dbReference type="NCBI Taxonomy" id="1754190"/>
    <lineage>
        <taxon>Eukaryota</taxon>
        <taxon>Fungi</taxon>
        <taxon>Fungi incertae sedis</taxon>
        <taxon>Chytridiomycota</taxon>
        <taxon>Chytridiomycota incertae sedis</taxon>
        <taxon>Neocallimastigomycetes</taxon>
        <taxon>Neocallimastigales</taxon>
        <taxon>Neocallimastigaceae</taxon>
        <taxon>Neocallimastix</taxon>
    </lineage>
</organism>
<keyword evidence="10" id="KW-1185">Reference proteome</keyword>
<keyword evidence="5 7" id="KW-0472">Membrane</keyword>
<dbReference type="AlphaFoldDB" id="A0A1Y2AGP9"/>
<evidence type="ECO:0000256" key="4">
    <source>
        <dbReference type="ARBA" id="ARBA00022989"/>
    </source>
</evidence>
<name>A0A1Y2AGP9_9FUNG</name>
<feature type="domain" description="Acyltransferase 3" evidence="8">
    <location>
        <begin position="63"/>
        <end position="417"/>
    </location>
</feature>
<feature type="transmembrane region" description="Helical" evidence="7">
    <location>
        <begin position="216"/>
        <end position="235"/>
    </location>
</feature>
<evidence type="ECO:0000256" key="7">
    <source>
        <dbReference type="SAM" id="Phobius"/>
    </source>
</evidence>
<dbReference type="GO" id="GO:0009246">
    <property type="term" value="P:enterobacterial common antigen biosynthetic process"/>
    <property type="evidence" value="ECO:0007669"/>
    <property type="project" value="TreeGrafter"/>
</dbReference>
<evidence type="ECO:0000259" key="8">
    <source>
        <dbReference type="Pfam" id="PF01757"/>
    </source>
</evidence>
<evidence type="ECO:0000256" key="5">
    <source>
        <dbReference type="ARBA" id="ARBA00023136"/>
    </source>
</evidence>
<evidence type="ECO:0000256" key="2">
    <source>
        <dbReference type="ARBA" id="ARBA00022475"/>
    </source>
</evidence>
<comment type="subcellular location">
    <subcellularLocation>
        <location evidence="1">Cell membrane</location>
        <topology evidence="1">Multi-pass membrane protein</topology>
    </subcellularLocation>
</comment>
<evidence type="ECO:0000256" key="1">
    <source>
        <dbReference type="ARBA" id="ARBA00004651"/>
    </source>
</evidence>
<feature type="transmembrane region" description="Helical" evidence="7">
    <location>
        <begin position="140"/>
        <end position="160"/>
    </location>
</feature>
<evidence type="ECO:0000256" key="6">
    <source>
        <dbReference type="SAM" id="MobiDB-lite"/>
    </source>
</evidence>
<dbReference type="GO" id="GO:0016413">
    <property type="term" value="F:O-acetyltransferase activity"/>
    <property type="evidence" value="ECO:0007669"/>
    <property type="project" value="TreeGrafter"/>
</dbReference>
<proteinExistence type="predicted"/>
<feature type="region of interest" description="Disordered" evidence="6">
    <location>
        <begin position="1"/>
        <end position="29"/>
    </location>
</feature>
<feature type="transmembrane region" description="Helical" evidence="7">
    <location>
        <begin position="357"/>
        <end position="380"/>
    </location>
</feature>
<comment type="caution">
    <text evidence="9">The sequence shown here is derived from an EMBL/GenBank/DDBJ whole genome shotgun (WGS) entry which is preliminary data.</text>
</comment>
<gene>
    <name evidence="9" type="ORF">LY90DRAFT_516293</name>
</gene>
<accession>A0A1Y2AGP9</accession>
<feature type="transmembrane region" description="Helical" evidence="7">
    <location>
        <begin position="62"/>
        <end position="84"/>
    </location>
</feature>
<evidence type="ECO:0000313" key="9">
    <source>
        <dbReference type="EMBL" id="ORY21135.1"/>
    </source>
</evidence>
<keyword evidence="2" id="KW-1003">Cell membrane</keyword>
<reference evidence="9 10" key="1">
    <citation type="submission" date="2016-08" db="EMBL/GenBank/DDBJ databases">
        <title>A Parts List for Fungal Cellulosomes Revealed by Comparative Genomics.</title>
        <authorList>
            <consortium name="DOE Joint Genome Institute"/>
            <person name="Haitjema C.H."/>
            <person name="Gilmore S.P."/>
            <person name="Henske J.K."/>
            <person name="Solomon K.V."/>
            <person name="De Groot R."/>
            <person name="Kuo A."/>
            <person name="Mondo S.J."/>
            <person name="Salamov A.A."/>
            <person name="Labutti K."/>
            <person name="Zhao Z."/>
            <person name="Chiniquy J."/>
            <person name="Barry K."/>
            <person name="Brewer H.M."/>
            <person name="Purvine S.O."/>
            <person name="Wright A.T."/>
            <person name="Boxma B."/>
            <person name="Van Alen T."/>
            <person name="Hackstein J.H."/>
            <person name="Baker S.E."/>
            <person name="Grigoriev I.V."/>
            <person name="O'Malley M.A."/>
        </authorList>
    </citation>
    <scope>NUCLEOTIDE SEQUENCE [LARGE SCALE GENOMIC DNA]</scope>
    <source>
        <strain evidence="9 10">G1</strain>
    </source>
</reference>
<dbReference type="InterPro" id="IPR002656">
    <property type="entry name" value="Acyl_transf_3_dom"/>
</dbReference>
<feature type="transmembrane region" description="Helical" evidence="7">
    <location>
        <begin position="400"/>
        <end position="422"/>
    </location>
</feature>
<feature type="transmembrane region" description="Helical" evidence="7">
    <location>
        <begin position="317"/>
        <end position="337"/>
    </location>
</feature>
<feature type="transmembrane region" description="Helical" evidence="7">
    <location>
        <begin position="285"/>
        <end position="305"/>
    </location>
</feature>